<name>A0A2T6ZED9_TUBBO</name>
<dbReference type="EMBL" id="NESQ01000337">
    <property type="protein sequence ID" value="PUU73868.1"/>
    <property type="molecule type" value="Genomic_DNA"/>
</dbReference>
<organism evidence="2 3">
    <name type="scientific">Tuber borchii</name>
    <name type="common">White truffle</name>
    <dbReference type="NCBI Taxonomy" id="42251"/>
    <lineage>
        <taxon>Eukaryota</taxon>
        <taxon>Fungi</taxon>
        <taxon>Dikarya</taxon>
        <taxon>Ascomycota</taxon>
        <taxon>Pezizomycotina</taxon>
        <taxon>Pezizomycetes</taxon>
        <taxon>Pezizales</taxon>
        <taxon>Tuberaceae</taxon>
        <taxon>Tuber</taxon>
    </lineage>
</organism>
<proteinExistence type="predicted"/>
<keyword evidence="3" id="KW-1185">Reference proteome</keyword>
<dbReference type="AlphaFoldDB" id="A0A2T6ZED9"/>
<protein>
    <submittedName>
        <fullName evidence="2">Uncharacterized protein</fullName>
    </submittedName>
</protein>
<gene>
    <name evidence="2" type="ORF">B9Z19DRAFT_1134262</name>
</gene>
<sequence>MAQWLNSSLSLPHLLIPLQCSSLSNGPVNVTNDELDCPWGLFLLGTPLQVRPDPHCQKNFDGFTSGLHGTELRHSRNGAILNPTTMTTRMKQGRPKPAINHTNLLRDPRALSQFSTKDDLVLAQGWKREMYTSSPFQRGT</sequence>
<reference evidence="2 3" key="1">
    <citation type="submission" date="2017-04" db="EMBL/GenBank/DDBJ databases">
        <title>Draft genome sequence of Tuber borchii Vittad., a whitish edible truffle.</title>
        <authorList>
            <consortium name="DOE Joint Genome Institute"/>
            <person name="Murat C."/>
            <person name="Kuo A."/>
            <person name="Barry K.W."/>
            <person name="Clum A."/>
            <person name="Dockter R.B."/>
            <person name="Fauchery L."/>
            <person name="Iotti M."/>
            <person name="Kohler A."/>
            <person name="Labutti K."/>
            <person name="Lindquist E.A."/>
            <person name="Lipzen A."/>
            <person name="Ohm R.A."/>
            <person name="Wang M."/>
            <person name="Grigoriev I.V."/>
            <person name="Zambonelli A."/>
            <person name="Martin F.M."/>
        </authorList>
    </citation>
    <scope>NUCLEOTIDE SEQUENCE [LARGE SCALE GENOMIC DNA]</scope>
    <source>
        <strain evidence="2 3">Tbo3840</strain>
    </source>
</reference>
<evidence type="ECO:0000256" key="1">
    <source>
        <dbReference type="SAM" id="SignalP"/>
    </source>
</evidence>
<feature type="signal peptide" evidence="1">
    <location>
        <begin position="1"/>
        <end position="22"/>
    </location>
</feature>
<comment type="caution">
    <text evidence="2">The sequence shown here is derived from an EMBL/GenBank/DDBJ whole genome shotgun (WGS) entry which is preliminary data.</text>
</comment>
<feature type="chain" id="PRO_5015767104" evidence="1">
    <location>
        <begin position="23"/>
        <end position="140"/>
    </location>
</feature>
<accession>A0A2T6ZED9</accession>
<evidence type="ECO:0000313" key="3">
    <source>
        <dbReference type="Proteomes" id="UP000244722"/>
    </source>
</evidence>
<dbReference type="Proteomes" id="UP000244722">
    <property type="component" value="Unassembled WGS sequence"/>
</dbReference>
<keyword evidence="1" id="KW-0732">Signal</keyword>
<evidence type="ECO:0000313" key="2">
    <source>
        <dbReference type="EMBL" id="PUU73868.1"/>
    </source>
</evidence>